<comment type="caution">
    <text evidence="1">The sequence shown here is derived from an EMBL/GenBank/DDBJ whole genome shotgun (WGS) entry which is preliminary data.</text>
</comment>
<proteinExistence type="predicted"/>
<reference evidence="1" key="1">
    <citation type="submission" date="2021-01" db="EMBL/GenBank/DDBJ databases">
        <title>Whole genome shotgun sequence of Actinoplanes rishiriensis NBRC 108556.</title>
        <authorList>
            <person name="Komaki H."/>
            <person name="Tamura T."/>
        </authorList>
    </citation>
    <scope>NUCLEOTIDE SEQUENCE</scope>
    <source>
        <strain evidence="1">NBRC 108556</strain>
    </source>
</reference>
<protein>
    <submittedName>
        <fullName evidence="1">Uncharacterized protein</fullName>
    </submittedName>
</protein>
<evidence type="ECO:0000313" key="1">
    <source>
        <dbReference type="EMBL" id="GIE98051.1"/>
    </source>
</evidence>
<dbReference type="RefSeq" id="WP_239163069.1">
    <property type="nucleotide sequence ID" value="NZ_BOMV01000059.1"/>
</dbReference>
<accession>A0A919K7L0</accession>
<name>A0A919K7L0_9ACTN</name>
<dbReference type="AlphaFoldDB" id="A0A919K7L0"/>
<dbReference type="Proteomes" id="UP000636960">
    <property type="component" value="Unassembled WGS sequence"/>
</dbReference>
<evidence type="ECO:0000313" key="2">
    <source>
        <dbReference type="Proteomes" id="UP000636960"/>
    </source>
</evidence>
<gene>
    <name evidence="1" type="ORF">Ari01nite_55160</name>
</gene>
<keyword evidence="2" id="KW-1185">Reference proteome</keyword>
<dbReference type="EMBL" id="BOMV01000059">
    <property type="protein sequence ID" value="GIE98051.1"/>
    <property type="molecule type" value="Genomic_DNA"/>
</dbReference>
<organism evidence="1 2">
    <name type="scientific">Paractinoplanes rishiriensis</name>
    <dbReference type="NCBI Taxonomy" id="1050105"/>
    <lineage>
        <taxon>Bacteria</taxon>
        <taxon>Bacillati</taxon>
        <taxon>Actinomycetota</taxon>
        <taxon>Actinomycetes</taxon>
        <taxon>Micromonosporales</taxon>
        <taxon>Micromonosporaceae</taxon>
        <taxon>Paractinoplanes</taxon>
    </lineage>
</organism>
<sequence length="140" mass="15253">MVLGLSALLCLGGVGVVVSLYDEATEIKRTAPDAVTDSFIRAYLVNRNDQEASLYQCKSGGDFGEIAAFRDDIVGREQQYSIGIRVTWTSLAVSNEGGQTVVTTDLRRAITDGSERTTDKWRFILVDQNGWRVCGAAKVS</sequence>